<accession>A0A8J4YHE5</accession>
<evidence type="ECO:0000313" key="1">
    <source>
        <dbReference type="EMBL" id="KAG0728108.1"/>
    </source>
</evidence>
<reference evidence="1" key="1">
    <citation type="submission" date="2020-07" db="EMBL/GenBank/DDBJ databases">
        <title>The High-quality genome of the commercially important snow crab, Chionoecetes opilio.</title>
        <authorList>
            <person name="Jeong J.-H."/>
            <person name="Ryu S."/>
        </authorList>
    </citation>
    <scope>NUCLEOTIDE SEQUENCE</scope>
    <source>
        <strain evidence="1">MADBK_172401_WGS</strain>
        <tissue evidence="1">Digestive gland</tissue>
    </source>
</reference>
<dbReference type="EMBL" id="JACEEZ010002643">
    <property type="protein sequence ID" value="KAG0728108.1"/>
    <property type="molecule type" value="Genomic_DNA"/>
</dbReference>
<protein>
    <submittedName>
        <fullName evidence="1">Uncharacterized protein</fullName>
    </submittedName>
</protein>
<gene>
    <name evidence="1" type="ORF">GWK47_033182</name>
</gene>
<proteinExistence type="predicted"/>
<name>A0A8J4YHE5_CHIOP</name>
<comment type="caution">
    <text evidence="1">The sequence shown here is derived from an EMBL/GenBank/DDBJ whole genome shotgun (WGS) entry which is preliminary data.</text>
</comment>
<keyword evidence="2" id="KW-1185">Reference proteome</keyword>
<dbReference type="AlphaFoldDB" id="A0A8J4YHE5"/>
<sequence>MIKELAETENFLYGLHRNSPHKRPPGCRSANRKLHTIRQDREGRSPGGVAGDVKQALAASVEVLVSFSKGTTEMLAIFIKDLNLVTTVIHGPPNTSVNASQEITTKLCNLLEDPPNECTVFLILGDCNLPHISRPAMNIAGGTPEEKKKRAKRYHEPHLWRSIFYTN</sequence>
<organism evidence="1 2">
    <name type="scientific">Chionoecetes opilio</name>
    <name type="common">Atlantic snow crab</name>
    <name type="synonym">Cancer opilio</name>
    <dbReference type="NCBI Taxonomy" id="41210"/>
    <lineage>
        <taxon>Eukaryota</taxon>
        <taxon>Metazoa</taxon>
        <taxon>Ecdysozoa</taxon>
        <taxon>Arthropoda</taxon>
        <taxon>Crustacea</taxon>
        <taxon>Multicrustacea</taxon>
        <taxon>Malacostraca</taxon>
        <taxon>Eumalacostraca</taxon>
        <taxon>Eucarida</taxon>
        <taxon>Decapoda</taxon>
        <taxon>Pleocyemata</taxon>
        <taxon>Brachyura</taxon>
        <taxon>Eubrachyura</taxon>
        <taxon>Majoidea</taxon>
        <taxon>Majidae</taxon>
        <taxon>Chionoecetes</taxon>
    </lineage>
</organism>
<evidence type="ECO:0000313" key="2">
    <source>
        <dbReference type="Proteomes" id="UP000770661"/>
    </source>
</evidence>
<dbReference type="Proteomes" id="UP000770661">
    <property type="component" value="Unassembled WGS sequence"/>
</dbReference>